<keyword evidence="5 7" id="KW-1133">Transmembrane helix</keyword>
<keyword evidence="2" id="KW-1003">Cell membrane</keyword>
<protein>
    <submittedName>
        <fullName evidence="8">Phosphatidylglycerol:prolipoprotein diacylglycerol transferase</fullName>
    </submittedName>
</protein>
<dbReference type="Proteomes" id="UP000294498">
    <property type="component" value="Unassembled WGS sequence"/>
</dbReference>
<dbReference type="EMBL" id="SODV01000002">
    <property type="protein sequence ID" value="TDW96318.1"/>
    <property type="molecule type" value="Genomic_DNA"/>
</dbReference>
<proteinExistence type="inferred from homology"/>
<dbReference type="PANTHER" id="PTHR30589">
    <property type="entry name" value="PROLIPOPROTEIN DIACYLGLYCERYL TRANSFERASE"/>
    <property type="match status" value="1"/>
</dbReference>
<keyword evidence="6 7" id="KW-0472">Membrane</keyword>
<dbReference type="OrthoDB" id="871140at2"/>
<dbReference type="AlphaFoldDB" id="A0A4R8DG31"/>
<feature type="transmembrane region" description="Helical" evidence="7">
    <location>
        <begin position="198"/>
        <end position="215"/>
    </location>
</feature>
<comment type="caution">
    <text evidence="8">The sequence shown here is derived from an EMBL/GenBank/DDBJ whole genome shotgun (WGS) entry which is preliminary data.</text>
</comment>
<dbReference type="InterPro" id="IPR001640">
    <property type="entry name" value="Lgt"/>
</dbReference>
<dbReference type="GO" id="GO:0042158">
    <property type="term" value="P:lipoprotein biosynthetic process"/>
    <property type="evidence" value="ECO:0007669"/>
    <property type="project" value="InterPro"/>
</dbReference>
<keyword evidence="9" id="KW-1185">Reference proteome</keyword>
<keyword evidence="3 8" id="KW-0808">Transferase</keyword>
<feature type="transmembrane region" description="Helical" evidence="7">
    <location>
        <begin position="60"/>
        <end position="82"/>
    </location>
</feature>
<feature type="transmembrane region" description="Helical" evidence="7">
    <location>
        <begin position="115"/>
        <end position="134"/>
    </location>
</feature>
<keyword evidence="4 7" id="KW-0812">Transmembrane</keyword>
<evidence type="ECO:0000256" key="7">
    <source>
        <dbReference type="SAM" id="Phobius"/>
    </source>
</evidence>
<evidence type="ECO:0000313" key="9">
    <source>
        <dbReference type="Proteomes" id="UP000294498"/>
    </source>
</evidence>
<gene>
    <name evidence="8" type="ORF">EDB95_4144</name>
</gene>
<dbReference type="GO" id="GO:0008961">
    <property type="term" value="F:phosphatidylglycerol-prolipoprotein diacylglyceryl transferase activity"/>
    <property type="evidence" value="ECO:0007669"/>
    <property type="project" value="InterPro"/>
</dbReference>
<evidence type="ECO:0000256" key="6">
    <source>
        <dbReference type="ARBA" id="ARBA00023136"/>
    </source>
</evidence>
<evidence type="ECO:0000256" key="4">
    <source>
        <dbReference type="ARBA" id="ARBA00022692"/>
    </source>
</evidence>
<name>A0A4R8DG31_9BACT</name>
<evidence type="ECO:0000313" key="8">
    <source>
        <dbReference type="EMBL" id="TDW96318.1"/>
    </source>
</evidence>
<evidence type="ECO:0000256" key="3">
    <source>
        <dbReference type="ARBA" id="ARBA00022679"/>
    </source>
</evidence>
<evidence type="ECO:0000256" key="2">
    <source>
        <dbReference type="ARBA" id="ARBA00022475"/>
    </source>
</evidence>
<sequence>MYPTLSYLIHDLTGLDVNLPVPTFGFVVALSFWAAYWVFTREFKRKMAMGGIPPLSVHRLMDTLLLCCGVLGFAGAVLLAMIEDPHGFHYNGLNYYGGLIFGSLTYLVITRFKGIPFAVAADIGSPGMMLAYGLGRIGCHLSGDGDWGTVHTAPAPYWLPAWAWGCRYPHNVIHEGAYIPGCGGAYCTELVEPVYPTSLYEAIACLLLFAWLWFLRRRITRPGLLFALFAFLVGTERFLIEFIRVTPRYAFLGLSQAQYISLLYIGLSIFMYFYALKSGSNAKIVPIKT</sequence>
<feature type="transmembrane region" description="Helical" evidence="7">
    <location>
        <begin position="224"/>
        <end position="245"/>
    </location>
</feature>
<dbReference type="RefSeq" id="WP_133996537.1">
    <property type="nucleotide sequence ID" value="NZ_SODV01000002.1"/>
</dbReference>
<feature type="transmembrane region" description="Helical" evidence="7">
    <location>
        <begin position="257"/>
        <end position="276"/>
    </location>
</feature>
<dbReference type="PANTHER" id="PTHR30589:SF0">
    <property type="entry name" value="PHOSPHATIDYLGLYCEROL--PROLIPOPROTEIN DIACYLGLYCERYL TRANSFERASE"/>
    <property type="match status" value="1"/>
</dbReference>
<organism evidence="8 9">
    <name type="scientific">Dinghuibacter silviterrae</name>
    <dbReference type="NCBI Taxonomy" id="1539049"/>
    <lineage>
        <taxon>Bacteria</taxon>
        <taxon>Pseudomonadati</taxon>
        <taxon>Bacteroidota</taxon>
        <taxon>Chitinophagia</taxon>
        <taxon>Chitinophagales</taxon>
        <taxon>Chitinophagaceae</taxon>
        <taxon>Dinghuibacter</taxon>
    </lineage>
</organism>
<dbReference type="GO" id="GO:0005886">
    <property type="term" value="C:plasma membrane"/>
    <property type="evidence" value="ECO:0007669"/>
    <property type="project" value="InterPro"/>
</dbReference>
<feature type="transmembrane region" description="Helical" evidence="7">
    <location>
        <begin position="20"/>
        <end position="39"/>
    </location>
</feature>
<feature type="transmembrane region" description="Helical" evidence="7">
    <location>
        <begin position="88"/>
        <end position="108"/>
    </location>
</feature>
<comment type="similarity">
    <text evidence="1">Belongs to the Lgt family.</text>
</comment>
<accession>A0A4R8DG31</accession>
<keyword evidence="8" id="KW-0449">Lipoprotein</keyword>
<evidence type="ECO:0000256" key="5">
    <source>
        <dbReference type="ARBA" id="ARBA00022989"/>
    </source>
</evidence>
<evidence type="ECO:0000256" key="1">
    <source>
        <dbReference type="ARBA" id="ARBA00007150"/>
    </source>
</evidence>
<dbReference type="Pfam" id="PF01790">
    <property type="entry name" value="LGT"/>
    <property type="match status" value="1"/>
</dbReference>
<reference evidence="8 9" key="1">
    <citation type="submission" date="2019-03" db="EMBL/GenBank/DDBJ databases">
        <title>Genomic Encyclopedia of Type Strains, Phase IV (KMG-IV): sequencing the most valuable type-strain genomes for metagenomic binning, comparative biology and taxonomic classification.</title>
        <authorList>
            <person name="Goeker M."/>
        </authorList>
    </citation>
    <scope>NUCLEOTIDE SEQUENCE [LARGE SCALE GENOMIC DNA]</scope>
    <source>
        <strain evidence="8 9">DSM 100059</strain>
    </source>
</reference>